<dbReference type="InterPro" id="IPR010862">
    <property type="entry name" value="DUF1493"/>
</dbReference>
<dbReference type="OrthoDB" id="1367059at2"/>
<dbReference type="Proteomes" id="UP000189739">
    <property type="component" value="Unassembled WGS sequence"/>
</dbReference>
<name>A0A1S9P8Z5_9SPHI</name>
<protein>
    <recommendedName>
        <fullName evidence="3">Acyl carrier protein</fullName>
    </recommendedName>
</protein>
<evidence type="ECO:0000313" key="2">
    <source>
        <dbReference type="Proteomes" id="UP000189739"/>
    </source>
</evidence>
<comment type="caution">
    <text evidence="1">The sequence shown here is derived from an EMBL/GenBank/DDBJ whole genome shotgun (WGS) entry which is preliminary data.</text>
</comment>
<gene>
    <name evidence="1" type="ORF">BC343_15100</name>
</gene>
<organism evidence="1 2">
    <name type="scientific">Mucilaginibacter pedocola</name>
    <dbReference type="NCBI Taxonomy" id="1792845"/>
    <lineage>
        <taxon>Bacteria</taxon>
        <taxon>Pseudomonadati</taxon>
        <taxon>Bacteroidota</taxon>
        <taxon>Sphingobacteriia</taxon>
        <taxon>Sphingobacteriales</taxon>
        <taxon>Sphingobacteriaceae</taxon>
        <taxon>Mucilaginibacter</taxon>
    </lineage>
</organism>
<accession>A0A1S9P8Z5</accession>
<dbReference type="EMBL" id="MBTF01000036">
    <property type="protein sequence ID" value="OOQ57422.1"/>
    <property type="molecule type" value="Genomic_DNA"/>
</dbReference>
<keyword evidence="2" id="KW-1185">Reference proteome</keyword>
<sequence>MKENDKGFEIFIEFIRYEAGLKDDFEINLVTSIEEDLGVTGMEAVELIEKFSEVFNVDISCFTAKLYFHPEFYWGVEERIIRPFTVGDLYLAALLGKLDDKNIGN</sequence>
<evidence type="ECO:0008006" key="3">
    <source>
        <dbReference type="Google" id="ProtNLM"/>
    </source>
</evidence>
<reference evidence="1 2" key="1">
    <citation type="submission" date="2016-07" db="EMBL/GenBank/DDBJ databases">
        <title>Genomic analysis of zinc-resistant bacterium Mucilaginibacter pedocola TBZ30.</title>
        <authorList>
            <person name="Huang J."/>
            <person name="Tang J."/>
        </authorList>
    </citation>
    <scope>NUCLEOTIDE SEQUENCE [LARGE SCALE GENOMIC DNA]</scope>
    <source>
        <strain evidence="1 2">TBZ30</strain>
    </source>
</reference>
<dbReference type="STRING" id="1792845.BC343_15100"/>
<dbReference type="RefSeq" id="WP_078350718.1">
    <property type="nucleotide sequence ID" value="NZ_MBTF01000036.1"/>
</dbReference>
<evidence type="ECO:0000313" key="1">
    <source>
        <dbReference type="EMBL" id="OOQ57422.1"/>
    </source>
</evidence>
<proteinExistence type="predicted"/>
<dbReference type="Pfam" id="PF07377">
    <property type="entry name" value="DUF1493"/>
    <property type="match status" value="1"/>
</dbReference>
<dbReference type="AlphaFoldDB" id="A0A1S9P8Z5"/>